<proteinExistence type="predicted"/>
<dbReference type="Gene3D" id="3.90.550.10">
    <property type="entry name" value="Spore Coat Polysaccharide Biosynthesis Protein SpsA, Chain A"/>
    <property type="match status" value="1"/>
</dbReference>
<dbReference type="HOGENOM" id="CLU_075662_2_0_3"/>
<evidence type="ECO:0008006" key="3">
    <source>
        <dbReference type="Google" id="ProtNLM"/>
    </source>
</evidence>
<dbReference type="InterPro" id="IPR018641">
    <property type="entry name" value="Trfase_1_rSAM/seldom-assoc"/>
</dbReference>
<keyword evidence="2" id="KW-1185">Reference proteome</keyword>
<name>E0UJT6_GLOV7</name>
<reference evidence="2" key="1">
    <citation type="journal article" date="2011" name="MBio">
        <title>Novel metabolic attributes of the genus Cyanothece, comprising a group of unicellular nitrogen-fixing Cyanobacteria.</title>
        <authorList>
            <person name="Bandyopadhyay A."/>
            <person name="Elvitigala T."/>
            <person name="Welsh E."/>
            <person name="Stockel J."/>
            <person name="Liberton M."/>
            <person name="Min H."/>
            <person name="Sherman L.A."/>
            <person name="Pakrasi H.B."/>
        </authorList>
    </citation>
    <scope>NUCLEOTIDE SEQUENCE [LARGE SCALE GENOMIC DNA]</scope>
    <source>
        <strain evidence="2">PCC 7822</strain>
    </source>
</reference>
<sequence>MTAKPDPKIAQKLIIFTRYPEPGKTKTRMIPILGEEGAAQLQRQMTEFTLKIAKKIEADGSTLVAIYFAGGNETLMQQWLGKDLIYQKQSEGDLGQRMHSAYSASFLEGMKKVVIIGTDCPDLDENIINQAFQNLSPQNLVLGPAADGGYYLIGLSRPYAALFEGINWGSSEVLAQTEAIARQLDLRVSYLPVLEDVDRPEDLWIWQNKSYQ</sequence>
<organism evidence="1 2">
    <name type="scientific">Gloeothece verrucosa (strain PCC 7822)</name>
    <name type="common">Cyanothece sp. (strain PCC 7822)</name>
    <dbReference type="NCBI Taxonomy" id="497965"/>
    <lineage>
        <taxon>Bacteria</taxon>
        <taxon>Bacillati</taxon>
        <taxon>Cyanobacteriota</taxon>
        <taxon>Cyanophyceae</taxon>
        <taxon>Oscillatoriophycideae</taxon>
        <taxon>Chroococcales</taxon>
        <taxon>Aphanothecaceae</taxon>
        <taxon>Gloeothece</taxon>
        <taxon>Gloeothece verrucosa</taxon>
    </lineage>
</organism>
<dbReference type="NCBIfam" id="TIGR04282">
    <property type="entry name" value="glyco_like_cofC"/>
    <property type="match status" value="1"/>
</dbReference>
<protein>
    <recommendedName>
        <fullName evidence="3">Glycosyltransferase</fullName>
    </recommendedName>
</protein>
<dbReference type="OrthoDB" id="9810303at2"/>
<gene>
    <name evidence="1" type="ordered locus">Cyan7822_1451</name>
</gene>
<dbReference type="KEGG" id="cyj:Cyan7822_1451"/>
<evidence type="ECO:0000313" key="1">
    <source>
        <dbReference type="EMBL" id="ADN13447.1"/>
    </source>
</evidence>
<dbReference type="AlphaFoldDB" id="E0UJT6"/>
<dbReference type="EMBL" id="CP002198">
    <property type="protein sequence ID" value="ADN13447.1"/>
    <property type="molecule type" value="Genomic_DNA"/>
</dbReference>
<dbReference type="PANTHER" id="PTHR36529:SF1">
    <property type="entry name" value="GLYCOSYLTRANSFERASE"/>
    <property type="match status" value="1"/>
</dbReference>
<dbReference type="eggNOG" id="COG3222">
    <property type="taxonomic scope" value="Bacteria"/>
</dbReference>
<dbReference type="SUPFAM" id="SSF53448">
    <property type="entry name" value="Nucleotide-diphospho-sugar transferases"/>
    <property type="match status" value="1"/>
</dbReference>
<dbReference type="InterPro" id="IPR029044">
    <property type="entry name" value="Nucleotide-diphossugar_trans"/>
</dbReference>
<evidence type="ECO:0000313" key="2">
    <source>
        <dbReference type="Proteomes" id="UP000008206"/>
    </source>
</evidence>
<dbReference type="STRING" id="497965.Cyan7822_1451"/>
<dbReference type="Pfam" id="PF09837">
    <property type="entry name" value="DUF2064"/>
    <property type="match status" value="1"/>
</dbReference>
<dbReference type="RefSeq" id="WP_013321554.1">
    <property type="nucleotide sequence ID" value="NC_014501.1"/>
</dbReference>
<dbReference type="PANTHER" id="PTHR36529">
    <property type="entry name" value="SLL1095 PROTEIN"/>
    <property type="match status" value="1"/>
</dbReference>
<accession>E0UJT6</accession>
<dbReference type="Proteomes" id="UP000008206">
    <property type="component" value="Chromosome"/>
</dbReference>